<accession>A0A1S3D0U7</accession>
<dbReference type="InterPro" id="IPR001251">
    <property type="entry name" value="CRAL-TRIO_dom"/>
</dbReference>
<dbReference type="PANTHER" id="PTHR10174">
    <property type="entry name" value="ALPHA-TOCOPHEROL TRANSFER PROTEIN-RELATED"/>
    <property type="match status" value="1"/>
</dbReference>
<dbReference type="GO" id="GO:1902936">
    <property type="term" value="F:phosphatidylinositol bisphosphate binding"/>
    <property type="evidence" value="ECO:0007669"/>
    <property type="project" value="TreeGrafter"/>
</dbReference>
<dbReference type="InterPro" id="IPR036865">
    <property type="entry name" value="CRAL-TRIO_dom_sf"/>
</dbReference>
<keyword evidence="2" id="KW-1185">Reference proteome</keyword>
<evidence type="ECO:0000259" key="1">
    <source>
        <dbReference type="PROSITE" id="PS50191"/>
    </source>
</evidence>
<dbReference type="Proteomes" id="UP000079169">
    <property type="component" value="Unplaced"/>
</dbReference>
<dbReference type="CDD" id="cd00170">
    <property type="entry name" value="SEC14"/>
    <property type="match status" value="1"/>
</dbReference>
<evidence type="ECO:0000313" key="3">
    <source>
        <dbReference type="RefSeq" id="XP_008471931.1"/>
    </source>
</evidence>
<dbReference type="KEGG" id="dci:103509119"/>
<dbReference type="GO" id="GO:0016020">
    <property type="term" value="C:membrane"/>
    <property type="evidence" value="ECO:0007669"/>
    <property type="project" value="TreeGrafter"/>
</dbReference>
<reference evidence="3" key="1">
    <citation type="submission" date="2025-08" db="UniProtKB">
        <authorList>
            <consortium name="RefSeq"/>
        </authorList>
    </citation>
    <scope>IDENTIFICATION</scope>
</reference>
<gene>
    <name evidence="3" type="primary">LOC103509119</name>
</gene>
<name>A0A1S3D0U7_DIACI</name>
<dbReference type="GeneID" id="103509119"/>
<dbReference type="AlphaFoldDB" id="A0A1S3D0U7"/>
<dbReference type="STRING" id="121845.A0A1S3D0U7"/>
<proteinExistence type="predicted"/>
<evidence type="ECO:0000313" key="2">
    <source>
        <dbReference type="Proteomes" id="UP000079169"/>
    </source>
</evidence>
<sequence>MEGYVVVFDMSGLSFGHLAKTTTQLNLVKNFMVYIQECHPVRLKSIHVINTYPLIDKILAIIKPMMQANIIQMLHLHPSGKERGRGSL</sequence>
<dbReference type="Pfam" id="PF00650">
    <property type="entry name" value="CRAL_TRIO"/>
    <property type="match status" value="1"/>
</dbReference>
<dbReference type="Gene3D" id="3.40.525.10">
    <property type="entry name" value="CRAL-TRIO lipid binding domain"/>
    <property type="match status" value="1"/>
</dbReference>
<protein>
    <submittedName>
        <fullName evidence="3">Alpha-tocopherol transfer protein-like</fullName>
    </submittedName>
</protein>
<feature type="domain" description="CRAL-TRIO" evidence="1">
    <location>
        <begin position="1"/>
        <end position="88"/>
    </location>
</feature>
<dbReference type="SUPFAM" id="SSF52087">
    <property type="entry name" value="CRAL/TRIO domain"/>
    <property type="match status" value="1"/>
</dbReference>
<dbReference type="PaxDb" id="121845-A0A1S3D0U7"/>
<dbReference type="PANTHER" id="PTHR10174:SF224">
    <property type="entry name" value="RETINOL-BINDING PROTEIN PINTA"/>
    <property type="match status" value="1"/>
</dbReference>
<dbReference type="PROSITE" id="PS50191">
    <property type="entry name" value="CRAL_TRIO"/>
    <property type="match status" value="1"/>
</dbReference>
<dbReference type="RefSeq" id="XP_008471931.1">
    <property type="nucleotide sequence ID" value="XM_008473709.1"/>
</dbReference>
<organism evidence="2 3">
    <name type="scientific">Diaphorina citri</name>
    <name type="common">Asian citrus psyllid</name>
    <dbReference type="NCBI Taxonomy" id="121845"/>
    <lineage>
        <taxon>Eukaryota</taxon>
        <taxon>Metazoa</taxon>
        <taxon>Ecdysozoa</taxon>
        <taxon>Arthropoda</taxon>
        <taxon>Hexapoda</taxon>
        <taxon>Insecta</taxon>
        <taxon>Pterygota</taxon>
        <taxon>Neoptera</taxon>
        <taxon>Paraneoptera</taxon>
        <taxon>Hemiptera</taxon>
        <taxon>Sternorrhyncha</taxon>
        <taxon>Psylloidea</taxon>
        <taxon>Psyllidae</taxon>
        <taxon>Diaphorininae</taxon>
        <taxon>Diaphorina</taxon>
    </lineage>
</organism>